<keyword evidence="1" id="KW-1133">Transmembrane helix</keyword>
<dbReference type="Proteomes" id="UP000563601">
    <property type="component" value="Unassembled WGS sequence"/>
</dbReference>
<organism evidence="2 5">
    <name type="scientific">Microbulbifer hydrolyticus</name>
    <dbReference type="NCBI Taxonomy" id="48074"/>
    <lineage>
        <taxon>Bacteria</taxon>
        <taxon>Pseudomonadati</taxon>
        <taxon>Pseudomonadota</taxon>
        <taxon>Gammaproteobacteria</taxon>
        <taxon>Cellvibrionales</taxon>
        <taxon>Microbulbiferaceae</taxon>
        <taxon>Microbulbifer</taxon>
    </lineage>
</organism>
<dbReference type="Proteomes" id="UP000464675">
    <property type="component" value="Chromosome"/>
</dbReference>
<reference evidence="3 4" key="1">
    <citation type="submission" date="2020-01" db="EMBL/GenBank/DDBJ databases">
        <title>The possibility of degradation of plastic by Microbulbifer hydrolyticus IRE-31.</title>
        <authorList>
            <person name="Liu L."/>
        </authorList>
    </citation>
    <scope>NUCLEOTIDE SEQUENCE [LARGE SCALE GENOMIC DNA]</scope>
    <source>
        <strain evidence="3 4">IRE-31</strain>
    </source>
</reference>
<accession>A0A6P1TB45</accession>
<name>A0A6P1TB45_9GAMM</name>
<dbReference type="RefSeq" id="WP_161857833.1">
    <property type="nucleotide sequence ID" value="NZ_CP047491.1"/>
</dbReference>
<keyword evidence="1" id="KW-0812">Transmembrane</keyword>
<evidence type="ECO:0000313" key="2">
    <source>
        <dbReference type="EMBL" id="MBB5213240.1"/>
    </source>
</evidence>
<dbReference type="AlphaFoldDB" id="A0A6P1TB45"/>
<evidence type="ECO:0000313" key="3">
    <source>
        <dbReference type="EMBL" id="QHQ38499.1"/>
    </source>
</evidence>
<gene>
    <name evidence="3" type="ORF">GTQ55_05485</name>
    <name evidence="2" type="ORF">HNQ53_003488</name>
</gene>
<evidence type="ECO:0000313" key="5">
    <source>
        <dbReference type="Proteomes" id="UP000563601"/>
    </source>
</evidence>
<dbReference type="EMBL" id="JACHHR010000007">
    <property type="protein sequence ID" value="MBB5213240.1"/>
    <property type="molecule type" value="Genomic_DNA"/>
</dbReference>
<dbReference type="EMBL" id="CP047491">
    <property type="protein sequence ID" value="QHQ38499.1"/>
    <property type="molecule type" value="Genomic_DNA"/>
</dbReference>
<evidence type="ECO:0000313" key="4">
    <source>
        <dbReference type="Proteomes" id="UP000464675"/>
    </source>
</evidence>
<dbReference type="OrthoDB" id="5706639at2"/>
<evidence type="ECO:0000256" key="1">
    <source>
        <dbReference type="SAM" id="Phobius"/>
    </source>
</evidence>
<keyword evidence="4" id="KW-1185">Reference proteome</keyword>
<proteinExistence type="predicted"/>
<protein>
    <submittedName>
        <fullName evidence="2">Uncharacterized protein</fullName>
    </submittedName>
</protein>
<sequence>MTILVLGCIVFLIGLGLMRNEKMNVLLKSRDYEIWNTVMQPQPSGYVDSFGTIQLFTWILSRGYEKSSSEEVRALGHKAIRRARLSKYFMLTGIVFVVVGFFVALMYSG</sequence>
<feature type="transmembrane region" description="Helical" evidence="1">
    <location>
        <begin position="88"/>
        <end position="107"/>
    </location>
</feature>
<keyword evidence="1" id="KW-0472">Membrane</keyword>
<reference evidence="2 5" key="2">
    <citation type="submission" date="2020-08" db="EMBL/GenBank/DDBJ databases">
        <title>Genomic Encyclopedia of Type Strains, Phase IV (KMG-IV): sequencing the most valuable type-strain genomes for metagenomic binning, comparative biology and taxonomic classification.</title>
        <authorList>
            <person name="Goeker M."/>
        </authorList>
    </citation>
    <scope>NUCLEOTIDE SEQUENCE [LARGE SCALE GENOMIC DNA]</scope>
    <source>
        <strain evidence="2 5">DSM 11525</strain>
    </source>
</reference>